<keyword evidence="7" id="KW-1185">Reference proteome</keyword>
<evidence type="ECO:0000256" key="2">
    <source>
        <dbReference type="ARBA" id="ARBA00023163"/>
    </source>
</evidence>
<keyword evidence="3" id="KW-1133">Transmembrane helix</keyword>
<gene>
    <name evidence="6" type="ORF">T190607A01A_30401</name>
</gene>
<dbReference type="SMART" id="SM00028">
    <property type="entry name" value="TPR"/>
    <property type="match status" value="3"/>
</dbReference>
<feature type="chain" id="PRO_5046183977" evidence="4">
    <location>
        <begin position="19"/>
        <end position="573"/>
    </location>
</feature>
<evidence type="ECO:0000256" key="4">
    <source>
        <dbReference type="SAM" id="SignalP"/>
    </source>
</evidence>
<evidence type="ECO:0000256" key="3">
    <source>
        <dbReference type="SAM" id="Phobius"/>
    </source>
</evidence>
<accession>A0ABP1EW35</accession>
<dbReference type="SUPFAM" id="SSF46689">
    <property type="entry name" value="Homeodomain-like"/>
    <property type="match status" value="1"/>
</dbReference>
<reference evidence="6 7" key="1">
    <citation type="submission" date="2024-05" db="EMBL/GenBank/DDBJ databases">
        <authorList>
            <person name="Duchaud E."/>
        </authorList>
    </citation>
    <scope>NUCLEOTIDE SEQUENCE [LARGE SCALE GENOMIC DNA]</scope>
    <source>
        <strain evidence="6">Ena-SAMPLE-TAB-13-05-2024-13:56:06:370-140302</strain>
    </source>
</reference>
<dbReference type="InterPro" id="IPR011990">
    <property type="entry name" value="TPR-like_helical_dom_sf"/>
</dbReference>
<keyword evidence="1" id="KW-0805">Transcription regulation</keyword>
<evidence type="ECO:0000313" key="6">
    <source>
        <dbReference type="EMBL" id="CAL2089833.1"/>
    </source>
</evidence>
<keyword evidence="3" id="KW-0812">Transmembrane</keyword>
<keyword evidence="2" id="KW-0804">Transcription</keyword>
<dbReference type="InterPro" id="IPR009057">
    <property type="entry name" value="Homeodomain-like_sf"/>
</dbReference>
<evidence type="ECO:0000259" key="5">
    <source>
        <dbReference type="PROSITE" id="PS01124"/>
    </source>
</evidence>
<dbReference type="Gene3D" id="1.10.10.60">
    <property type="entry name" value="Homeodomain-like"/>
    <property type="match status" value="2"/>
</dbReference>
<dbReference type="Proteomes" id="UP001497416">
    <property type="component" value="Unassembled WGS sequence"/>
</dbReference>
<feature type="signal peptide" evidence="4">
    <location>
        <begin position="1"/>
        <end position="18"/>
    </location>
</feature>
<dbReference type="InterPro" id="IPR018060">
    <property type="entry name" value="HTH_AraC"/>
</dbReference>
<feature type="domain" description="HTH araC/xylS-type" evidence="5">
    <location>
        <begin position="465"/>
        <end position="569"/>
    </location>
</feature>
<sequence length="573" mass="66666">MKAFFSLLFLYIPLLTFAQSSNISSDSIPLTQKEITFIETTQSSKEIRKFLKSKLKNDTLSYIYGYKLFLKRAITENNLKYQYSAASQLGYFYYQLFDHSESITYTKQSLKASRALNDTLKIINSTIIQAGNYYQLDLTTEALKNYIEAKTLSEKIHNENYELTALPNIANIRVNLNKHHDALNDYSETLEILEQKPIKSSIPYQKIYFSSLIGKGICLKKLGKLDEAIAICEKGIALAKELNLTKPLIDFRICIADVYYYKKQFQKAINKLTEEKESINLNYPNYNIIHLNYYLARCYNSLSKNKEALLLLEQNFKLSEVENNTKLFNEMFDLQIKIAKEEKNLLAENTFRKKKLNYIETKAKKHQETLDLIHKSDINNLLGINQKLSKLNEENSFKKKTAYTLAFLLVVALILSFIYFKRKNKIKSERFEKIIAGLKKESETNDNSQKESSQINDEQAIHILSELSKLEKTEFFKSKDCNLYTTSKAINTNTTYLSKTLNKVKKQSFSQYLNELRINYVLLKLQEDSRFRSYTIKAISEEIGYKSVTTFLRAFKAKTNLNPSYYIEKLNNS</sequence>
<name>A0ABP1EW35_9FLAO</name>
<comment type="caution">
    <text evidence="6">The sequence shown here is derived from an EMBL/GenBank/DDBJ whole genome shotgun (WGS) entry which is preliminary data.</text>
</comment>
<feature type="transmembrane region" description="Helical" evidence="3">
    <location>
        <begin position="402"/>
        <end position="420"/>
    </location>
</feature>
<dbReference type="InterPro" id="IPR019734">
    <property type="entry name" value="TPR_rpt"/>
</dbReference>
<dbReference type="RefSeq" id="WP_348712817.1">
    <property type="nucleotide sequence ID" value="NZ_CAXIXY010000005.1"/>
</dbReference>
<organism evidence="6 7">
    <name type="scientific">Tenacibaculum platacis</name>
    <dbReference type="NCBI Taxonomy" id="3137852"/>
    <lineage>
        <taxon>Bacteria</taxon>
        <taxon>Pseudomonadati</taxon>
        <taxon>Bacteroidota</taxon>
        <taxon>Flavobacteriia</taxon>
        <taxon>Flavobacteriales</taxon>
        <taxon>Flavobacteriaceae</taxon>
        <taxon>Tenacibaculum</taxon>
    </lineage>
</organism>
<dbReference type="PROSITE" id="PS01124">
    <property type="entry name" value="HTH_ARAC_FAMILY_2"/>
    <property type="match status" value="1"/>
</dbReference>
<dbReference type="SMART" id="SM00342">
    <property type="entry name" value="HTH_ARAC"/>
    <property type="match status" value="1"/>
</dbReference>
<evidence type="ECO:0000313" key="7">
    <source>
        <dbReference type="Proteomes" id="UP001497416"/>
    </source>
</evidence>
<keyword evidence="4" id="KW-0732">Signal</keyword>
<protein>
    <submittedName>
        <fullName evidence="6">Tetratricopeptide repeat-containing protein</fullName>
    </submittedName>
</protein>
<proteinExistence type="predicted"/>
<evidence type="ECO:0000256" key="1">
    <source>
        <dbReference type="ARBA" id="ARBA00023015"/>
    </source>
</evidence>
<keyword evidence="3" id="KW-0472">Membrane</keyword>
<dbReference type="SUPFAM" id="SSF48452">
    <property type="entry name" value="TPR-like"/>
    <property type="match status" value="1"/>
</dbReference>
<dbReference type="EMBL" id="CAXIXY010000005">
    <property type="protein sequence ID" value="CAL2089833.1"/>
    <property type="molecule type" value="Genomic_DNA"/>
</dbReference>
<dbReference type="Pfam" id="PF12833">
    <property type="entry name" value="HTH_18"/>
    <property type="match status" value="1"/>
</dbReference>
<dbReference type="Gene3D" id="1.25.40.10">
    <property type="entry name" value="Tetratricopeptide repeat domain"/>
    <property type="match status" value="2"/>
</dbReference>